<dbReference type="EnsemblMetazoa" id="PPA44268.1">
    <property type="protein sequence ID" value="PPA44268.1"/>
    <property type="gene ID" value="WBGene00282637"/>
</dbReference>
<keyword evidence="2" id="KW-1185">Reference proteome</keyword>
<dbReference type="Proteomes" id="UP000005239">
    <property type="component" value="Unassembled WGS sequence"/>
</dbReference>
<accession>A0A2A6CWG2</accession>
<reference evidence="2" key="1">
    <citation type="journal article" date="2008" name="Nat. Genet.">
        <title>The Pristionchus pacificus genome provides a unique perspective on nematode lifestyle and parasitism.</title>
        <authorList>
            <person name="Dieterich C."/>
            <person name="Clifton S.W."/>
            <person name="Schuster L.N."/>
            <person name="Chinwalla A."/>
            <person name="Delehaunty K."/>
            <person name="Dinkelacker I."/>
            <person name="Fulton L."/>
            <person name="Fulton R."/>
            <person name="Godfrey J."/>
            <person name="Minx P."/>
            <person name="Mitreva M."/>
            <person name="Roeseler W."/>
            <person name="Tian H."/>
            <person name="Witte H."/>
            <person name="Yang S.P."/>
            <person name="Wilson R.K."/>
            <person name="Sommer R.J."/>
        </authorList>
    </citation>
    <scope>NUCLEOTIDE SEQUENCE [LARGE SCALE GENOMIC DNA]</scope>
    <source>
        <strain evidence="2">PS312</strain>
    </source>
</reference>
<dbReference type="AlphaFoldDB" id="A0A2A6CWG2"/>
<gene>
    <name evidence="1" type="primary">WBGene00282637</name>
</gene>
<evidence type="ECO:0000313" key="2">
    <source>
        <dbReference type="Proteomes" id="UP000005239"/>
    </source>
</evidence>
<name>A0A2A6CWG2_PRIPA</name>
<evidence type="ECO:0000313" key="1">
    <source>
        <dbReference type="EnsemblMetazoa" id="PPA44268.1"/>
    </source>
</evidence>
<sequence length="95" mass="11058">MGTHRCSTGVGMEYLLPVPRLRTDVCRETDLDYNRGEREREEKRIVRAFKESRGDAEDIRWHRDINLLFFVWLLSSCQSVGQLLEAARDTSAAEE</sequence>
<accession>A0A8R1V2L5</accession>
<organism evidence="1 2">
    <name type="scientific">Pristionchus pacificus</name>
    <name type="common">Parasitic nematode worm</name>
    <dbReference type="NCBI Taxonomy" id="54126"/>
    <lineage>
        <taxon>Eukaryota</taxon>
        <taxon>Metazoa</taxon>
        <taxon>Ecdysozoa</taxon>
        <taxon>Nematoda</taxon>
        <taxon>Chromadorea</taxon>
        <taxon>Rhabditida</taxon>
        <taxon>Rhabditina</taxon>
        <taxon>Diplogasteromorpha</taxon>
        <taxon>Diplogasteroidea</taxon>
        <taxon>Neodiplogasteridae</taxon>
        <taxon>Pristionchus</taxon>
    </lineage>
</organism>
<protein>
    <submittedName>
        <fullName evidence="1">Uncharacterized protein</fullName>
    </submittedName>
</protein>
<reference evidence="1" key="2">
    <citation type="submission" date="2022-06" db="UniProtKB">
        <authorList>
            <consortium name="EnsemblMetazoa"/>
        </authorList>
    </citation>
    <scope>IDENTIFICATION</scope>
    <source>
        <strain evidence="1">PS312</strain>
    </source>
</reference>
<proteinExistence type="predicted"/>